<dbReference type="Gene3D" id="3.40.50.970">
    <property type="match status" value="2"/>
</dbReference>
<keyword evidence="3" id="KW-0560">Oxidoreductase</keyword>
<dbReference type="EC" id="1.2.4.4" evidence="2"/>
<dbReference type="PANTHER" id="PTHR42980:SF1">
    <property type="entry name" value="2-OXOISOVALERATE DEHYDROGENASE SUBUNIT BETA, MITOCHONDRIAL"/>
    <property type="match status" value="1"/>
</dbReference>
<organism evidence="6 7">
    <name type="scientific">Candidatus Lloydbacteria bacterium RIFCSPLOWO2_12_FULL_51_9</name>
    <dbReference type="NCBI Taxonomy" id="1798669"/>
    <lineage>
        <taxon>Bacteria</taxon>
        <taxon>Candidatus Lloydiibacteriota</taxon>
    </lineage>
</organism>
<evidence type="ECO:0000313" key="7">
    <source>
        <dbReference type="Proteomes" id="UP000178472"/>
    </source>
</evidence>
<evidence type="ECO:0000313" key="6">
    <source>
        <dbReference type="EMBL" id="OGZ16959.1"/>
    </source>
</evidence>
<dbReference type="InterPro" id="IPR001017">
    <property type="entry name" value="DH_E1"/>
</dbReference>
<sequence>MSITSSIQALTDADRLTLFALMAQTRAFQETLLLNRRKIPGPLLVAMGQEAVSAGSFLALHKAGILESSIKAPDHRIMFGASIAMDVLSPKEPLLSRDLMRNFLVRAAGGNRGRDGNQHWGALSRRIMPFMCSDMSVNAMIAVGYAEELRRREWSGLPEGERPVGVVFFGDGAAQQGIVHEGMNWVAASNFRRTPHELMLLRGKWLDEVTRELSVVRGAPVIFIINNNSRACFTDPGDSYGASDLARRAQGYAHMIGVDVDGTDPEAMYRETAEAIVRAQHLESTLIVAHNYRLSGHNADQTIYKEGALERRDFFDVERIFGLSDVAEFHEAVTRDPVTGLWSSTLRERKVASREKLDDILASERAQMDALFADVLSEPKITVSKDAEDRSVFPSFPPAHEPEEGAPTERMGYNKAFAWILGKLLREDARTVYFGEDIANSEGGVLALTKGVFSEFGPARVFNAAISEEMIVASAAGRALAGGKPLFEFQFGSFWWDAARIFAHAIAPNWFLKKMEYGLIAIAPCGVVHGGGSGHFHEDWPERFLAPMRGIVVVAPADAYEVVGLMRAAHEFKGPVVVLLQSAAASLPDFFSLVPETSYSIPLGEAHVAHEGADVTVVTYGAACVAAAKNEAGVLAKEGISLEVVNLRTVYPWDTKTIIASVQKTGRCVIFHEDYVGDGIGEQLAGALSGDVKFLSYVKTPHIPVVGASTPFSVTDLDLAWERFPYEREKTEHGVRHRSSKLAAAVRGLIHFS</sequence>
<dbReference type="SUPFAM" id="SSF52922">
    <property type="entry name" value="TK C-terminal domain-like"/>
    <property type="match status" value="1"/>
</dbReference>
<evidence type="ECO:0000256" key="1">
    <source>
        <dbReference type="ARBA" id="ARBA00001964"/>
    </source>
</evidence>
<dbReference type="AlphaFoldDB" id="A0A1G2DTK7"/>
<dbReference type="InterPro" id="IPR005475">
    <property type="entry name" value="Transketolase-like_Pyr-bd"/>
</dbReference>
<feature type="domain" description="Transketolase-like pyrimidine-binding" evidence="5">
    <location>
        <begin position="411"/>
        <end position="585"/>
    </location>
</feature>
<proteinExistence type="predicted"/>
<dbReference type="Gene3D" id="3.40.50.920">
    <property type="match status" value="1"/>
</dbReference>
<accession>A0A1G2DTK7</accession>
<dbReference type="GO" id="GO:0003863">
    <property type="term" value="F:branched-chain 2-oxo acid dehydrogenase activity"/>
    <property type="evidence" value="ECO:0007669"/>
    <property type="project" value="UniProtKB-EC"/>
</dbReference>
<evidence type="ECO:0000256" key="2">
    <source>
        <dbReference type="ARBA" id="ARBA00012277"/>
    </source>
</evidence>
<evidence type="ECO:0000259" key="5">
    <source>
        <dbReference type="SMART" id="SM00861"/>
    </source>
</evidence>
<reference evidence="6 7" key="1">
    <citation type="journal article" date="2016" name="Nat. Commun.">
        <title>Thousands of microbial genomes shed light on interconnected biogeochemical processes in an aquifer system.</title>
        <authorList>
            <person name="Anantharaman K."/>
            <person name="Brown C.T."/>
            <person name="Hug L.A."/>
            <person name="Sharon I."/>
            <person name="Castelle C.J."/>
            <person name="Probst A.J."/>
            <person name="Thomas B.C."/>
            <person name="Singh A."/>
            <person name="Wilkins M.J."/>
            <person name="Karaoz U."/>
            <person name="Brodie E.L."/>
            <person name="Williams K.H."/>
            <person name="Hubbard S.S."/>
            <person name="Banfield J.F."/>
        </authorList>
    </citation>
    <scope>NUCLEOTIDE SEQUENCE [LARGE SCALE GENOMIC DNA]</scope>
</reference>
<dbReference type="InterPro" id="IPR009014">
    <property type="entry name" value="Transketo_C/PFOR_II"/>
</dbReference>
<evidence type="ECO:0000256" key="4">
    <source>
        <dbReference type="ARBA" id="ARBA00023052"/>
    </source>
</evidence>
<name>A0A1G2DTK7_9BACT</name>
<gene>
    <name evidence="6" type="ORF">A3G11_02460</name>
</gene>
<evidence type="ECO:0000256" key="3">
    <source>
        <dbReference type="ARBA" id="ARBA00023002"/>
    </source>
</evidence>
<dbReference type="PANTHER" id="PTHR42980">
    <property type="entry name" value="2-OXOISOVALERATE DEHYDROGENASE SUBUNIT BETA-RELATED"/>
    <property type="match status" value="1"/>
</dbReference>
<dbReference type="Pfam" id="PF02779">
    <property type="entry name" value="Transket_pyr"/>
    <property type="match status" value="1"/>
</dbReference>
<comment type="cofactor">
    <cofactor evidence="1">
        <name>thiamine diphosphate</name>
        <dbReference type="ChEBI" id="CHEBI:58937"/>
    </cofactor>
</comment>
<dbReference type="Pfam" id="PF02780">
    <property type="entry name" value="Transketolase_C"/>
    <property type="match status" value="1"/>
</dbReference>
<dbReference type="Proteomes" id="UP000178472">
    <property type="component" value="Unassembled WGS sequence"/>
</dbReference>
<dbReference type="InterPro" id="IPR033248">
    <property type="entry name" value="Transketolase_C"/>
</dbReference>
<dbReference type="SUPFAM" id="SSF52518">
    <property type="entry name" value="Thiamin diphosphate-binding fold (THDP-binding)"/>
    <property type="match status" value="2"/>
</dbReference>
<dbReference type="Pfam" id="PF00676">
    <property type="entry name" value="E1_dh"/>
    <property type="match status" value="2"/>
</dbReference>
<dbReference type="EMBL" id="MHLT01000014">
    <property type="protein sequence ID" value="OGZ16959.1"/>
    <property type="molecule type" value="Genomic_DNA"/>
</dbReference>
<dbReference type="GO" id="GO:0009083">
    <property type="term" value="P:branched-chain amino acid catabolic process"/>
    <property type="evidence" value="ECO:0007669"/>
    <property type="project" value="TreeGrafter"/>
</dbReference>
<dbReference type="GO" id="GO:0007584">
    <property type="term" value="P:response to nutrient"/>
    <property type="evidence" value="ECO:0007669"/>
    <property type="project" value="TreeGrafter"/>
</dbReference>
<dbReference type="SMART" id="SM00861">
    <property type="entry name" value="Transket_pyr"/>
    <property type="match status" value="1"/>
</dbReference>
<keyword evidence="4" id="KW-0786">Thiamine pyrophosphate</keyword>
<comment type="caution">
    <text evidence="6">The sequence shown here is derived from an EMBL/GenBank/DDBJ whole genome shotgun (WGS) entry which is preliminary data.</text>
</comment>
<protein>
    <recommendedName>
        <fullName evidence="2">3-methyl-2-oxobutanoate dehydrogenase (2-methylpropanoyl-transferring)</fullName>
        <ecNumber evidence="2">1.2.4.4</ecNumber>
    </recommendedName>
</protein>
<dbReference type="InterPro" id="IPR029061">
    <property type="entry name" value="THDP-binding"/>
</dbReference>